<feature type="transmembrane region" description="Helical" evidence="1">
    <location>
        <begin position="45"/>
        <end position="67"/>
    </location>
</feature>
<keyword evidence="1" id="KW-0472">Membrane</keyword>
<reference evidence="3" key="1">
    <citation type="submission" date="2014-04" db="EMBL/GenBank/DDBJ databases">
        <title>Evolutionary Origins and Diversification of the Mycorrhizal Mutualists.</title>
        <authorList>
            <consortium name="DOE Joint Genome Institute"/>
            <consortium name="Mycorrhizal Genomics Consortium"/>
            <person name="Kohler A."/>
            <person name="Kuo A."/>
            <person name="Nagy L.G."/>
            <person name="Floudas D."/>
            <person name="Copeland A."/>
            <person name="Barry K.W."/>
            <person name="Cichocki N."/>
            <person name="Veneault-Fourrey C."/>
            <person name="LaButti K."/>
            <person name="Lindquist E.A."/>
            <person name="Lipzen A."/>
            <person name="Lundell T."/>
            <person name="Morin E."/>
            <person name="Murat C."/>
            <person name="Riley R."/>
            <person name="Ohm R."/>
            <person name="Sun H."/>
            <person name="Tunlid A."/>
            <person name="Henrissat B."/>
            <person name="Grigoriev I.V."/>
            <person name="Hibbett D.S."/>
            <person name="Martin F."/>
        </authorList>
    </citation>
    <scope>NUCLEOTIDE SEQUENCE [LARGE SCALE GENOMIC DNA]</scope>
    <source>
        <strain evidence="3">FD-334 SS-4</strain>
    </source>
</reference>
<dbReference type="OrthoDB" id="410651at2759"/>
<organism evidence="2 3">
    <name type="scientific">Hypholoma sublateritium (strain FD-334 SS-4)</name>
    <dbReference type="NCBI Taxonomy" id="945553"/>
    <lineage>
        <taxon>Eukaryota</taxon>
        <taxon>Fungi</taxon>
        <taxon>Dikarya</taxon>
        <taxon>Basidiomycota</taxon>
        <taxon>Agaricomycotina</taxon>
        <taxon>Agaricomycetes</taxon>
        <taxon>Agaricomycetidae</taxon>
        <taxon>Agaricales</taxon>
        <taxon>Agaricineae</taxon>
        <taxon>Strophariaceae</taxon>
        <taxon>Hypholoma</taxon>
    </lineage>
</organism>
<keyword evidence="3" id="KW-1185">Reference proteome</keyword>
<keyword evidence="1" id="KW-1133">Transmembrane helix</keyword>
<gene>
    <name evidence="2" type="ORF">HYPSUDRAFT_130715</name>
</gene>
<evidence type="ECO:0000313" key="2">
    <source>
        <dbReference type="EMBL" id="KJA27859.1"/>
    </source>
</evidence>
<accession>A0A0D2PAD0</accession>
<name>A0A0D2PAD0_HYPSF</name>
<dbReference type="AlphaFoldDB" id="A0A0D2PAD0"/>
<feature type="non-terminal residue" evidence="2">
    <location>
        <position position="1"/>
    </location>
</feature>
<evidence type="ECO:0000313" key="3">
    <source>
        <dbReference type="Proteomes" id="UP000054270"/>
    </source>
</evidence>
<evidence type="ECO:0000256" key="1">
    <source>
        <dbReference type="SAM" id="Phobius"/>
    </source>
</evidence>
<dbReference type="InterPro" id="IPR023352">
    <property type="entry name" value="MAPEG-like_dom_sf"/>
</dbReference>
<dbReference type="Proteomes" id="UP000054270">
    <property type="component" value="Unassembled WGS sequence"/>
</dbReference>
<sequence>VYVEKQQAVEAPNDALLFNCAQRIISTLELIPIVYVMTILGGLSFPVFSAFTCTCWNIECILILGLLHSRKIHNWRSQKCMPFATTRLFSSESQMTLIECSISLSFFIKWPTS</sequence>
<dbReference type="EMBL" id="KN817523">
    <property type="protein sequence ID" value="KJA27859.1"/>
    <property type="molecule type" value="Genomic_DNA"/>
</dbReference>
<dbReference type="Gene3D" id="1.20.120.550">
    <property type="entry name" value="Membrane associated eicosanoid/glutathione metabolism-like domain"/>
    <property type="match status" value="1"/>
</dbReference>
<keyword evidence="1" id="KW-0812">Transmembrane</keyword>
<protein>
    <submittedName>
        <fullName evidence="2">Uncharacterized protein</fullName>
    </submittedName>
</protein>
<proteinExistence type="predicted"/>
<dbReference type="SUPFAM" id="SSF161084">
    <property type="entry name" value="MAPEG domain-like"/>
    <property type="match status" value="1"/>
</dbReference>